<accession>A0ABP3PXF2</accession>
<gene>
    <name evidence="8" type="ORF">GCM10008942_24350</name>
</gene>
<comment type="similarity">
    <text evidence="2">Belongs to the major facilitator superfamily.</text>
</comment>
<feature type="transmembrane region" description="Helical" evidence="7">
    <location>
        <begin position="373"/>
        <end position="394"/>
    </location>
</feature>
<organism evidence="8 9">
    <name type="scientific">Rhizomicrobium electricum</name>
    <dbReference type="NCBI Taxonomy" id="480070"/>
    <lineage>
        <taxon>Bacteria</taxon>
        <taxon>Pseudomonadati</taxon>
        <taxon>Pseudomonadota</taxon>
        <taxon>Alphaproteobacteria</taxon>
        <taxon>Micropepsales</taxon>
        <taxon>Micropepsaceae</taxon>
        <taxon>Rhizomicrobium</taxon>
    </lineage>
</organism>
<dbReference type="Proteomes" id="UP001499951">
    <property type="component" value="Unassembled WGS sequence"/>
</dbReference>
<keyword evidence="6 7" id="KW-0472">Membrane</keyword>
<dbReference type="InterPro" id="IPR004752">
    <property type="entry name" value="AmpG_permease/AT-1"/>
</dbReference>
<sequence length="439" mass="47961">MTTDDAAAPAPADKSKTSTRISHPALWVPTLYTAEGLPYVMVNVVAVLMYKSLGFKDAEIAFFTSLVAIPWAIKPLWGPLVEMFRTKKAFVLATEIGGGLCFGLLALSLHLPDLFTWTLIFFGLIAINSAVHDTAADGVYVTTLSATDQARYVGWQGAFYNVGKILSQGGFVWIAGWLEKHYGPVTAWTLAMGGFGLLLAAVAGWHAIFLPQGARLPDDKKGWHTVLDVVVTFFEKKYILWGILFLVLYRFAEGQAIKIVPLFMRATRDAGGLGLSTQDIGVMYGVFPPITFILGSLAAGYFTAGRGLRRSLLVLCAGFNIPFAVYLVLALTQPHDVTLITSLVSLEYLGYGFGFIGLQLFMMQQIAPGLYRTAHYAFATSVMNLGFLIPSAVSGMLSDKLGYREFFIWVMIATIPSFLVSWLVPFRNTDGEPRQSGAN</sequence>
<dbReference type="PANTHER" id="PTHR12778:SF10">
    <property type="entry name" value="MAJOR FACILITATOR SUPERFAMILY DOMAIN-CONTAINING PROTEIN 3"/>
    <property type="match status" value="1"/>
</dbReference>
<reference evidence="9" key="1">
    <citation type="journal article" date="2019" name="Int. J. Syst. Evol. Microbiol.">
        <title>The Global Catalogue of Microorganisms (GCM) 10K type strain sequencing project: providing services to taxonomists for standard genome sequencing and annotation.</title>
        <authorList>
            <consortium name="The Broad Institute Genomics Platform"/>
            <consortium name="The Broad Institute Genome Sequencing Center for Infectious Disease"/>
            <person name="Wu L."/>
            <person name="Ma J."/>
        </authorList>
    </citation>
    <scope>NUCLEOTIDE SEQUENCE [LARGE SCALE GENOMIC DNA]</scope>
    <source>
        <strain evidence="9">JCM 15089</strain>
    </source>
</reference>
<feature type="transmembrane region" description="Helical" evidence="7">
    <location>
        <begin position="406"/>
        <end position="426"/>
    </location>
</feature>
<evidence type="ECO:0000256" key="3">
    <source>
        <dbReference type="ARBA" id="ARBA00022448"/>
    </source>
</evidence>
<dbReference type="PANTHER" id="PTHR12778">
    <property type="entry name" value="SOLUTE CARRIER FAMILY 33 ACETYL-COA TRANSPORTER -RELATED"/>
    <property type="match status" value="1"/>
</dbReference>
<dbReference type="EMBL" id="BAAADD010000006">
    <property type="protein sequence ID" value="GAA0574712.1"/>
    <property type="molecule type" value="Genomic_DNA"/>
</dbReference>
<keyword evidence="4 7" id="KW-0812">Transmembrane</keyword>
<dbReference type="Pfam" id="PF07690">
    <property type="entry name" value="MFS_1"/>
    <property type="match status" value="1"/>
</dbReference>
<comment type="subcellular location">
    <subcellularLocation>
        <location evidence="1">Membrane</location>
        <topology evidence="1">Multi-pass membrane protein</topology>
    </subcellularLocation>
</comment>
<dbReference type="InterPro" id="IPR036259">
    <property type="entry name" value="MFS_trans_sf"/>
</dbReference>
<evidence type="ECO:0000313" key="9">
    <source>
        <dbReference type="Proteomes" id="UP001499951"/>
    </source>
</evidence>
<feature type="transmembrane region" description="Helical" evidence="7">
    <location>
        <begin position="60"/>
        <end position="77"/>
    </location>
</feature>
<dbReference type="RefSeq" id="WP_166935732.1">
    <property type="nucleotide sequence ID" value="NZ_BAAADD010000006.1"/>
</dbReference>
<feature type="transmembrane region" description="Helical" evidence="7">
    <location>
        <begin position="238"/>
        <end position="260"/>
    </location>
</feature>
<evidence type="ECO:0000256" key="2">
    <source>
        <dbReference type="ARBA" id="ARBA00008335"/>
    </source>
</evidence>
<dbReference type="SUPFAM" id="SSF103473">
    <property type="entry name" value="MFS general substrate transporter"/>
    <property type="match status" value="1"/>
</dbReference>
<feature type="transmembrane region" description="Helical" evidence="7">
    <location>
        <begin position="311"/>
        <end position="331"/>
    </location>
</feature>
<feature type="transmembrane region" description="Helical" evidence="7">
    <location>
        <begin position="337"/>
        <end position="361"/>
    </location>
</feature>
<evidence type="ECO:0000256" key="5">
    <source>
        <dbReference type="ARBA" id="ARBA00022989"/>
    </source>
</evidence>
<keyword evidence="3" id="KW-0813">Transport</keyword>
<feature type="transmembrane region" description="Helical" evidence="7">
    <location>
        <begin position="89"/>
        <end position="107"/>
    </location>
</feature>
<evidence type="ECO:0000256" key="6">
    <source>
        <dbReference type="ARBA" id="ARBA00023136"/>
    </source>
</evidence>
<feature type="transmembrane region" description="Helical" evidence="7">
    <location>
        <begin position="280"/>
        <end position="304"/>
    </location>
</feature>
<name>A0ABP3PXF2_9PROT</name>
<protein>
    <submittedName>
        <fullName evidence="8">MFS transporter</fullName>
    </submittedName>
</protein>
<dbReference type="Gene3D" id="1.20.1250.20">
    <property type="entry name" value="MFS general substrate transporter like domains"/>
    <property type="match status" value="2"/>
</dbReference>
<dbReference type="InterPro" id="IPR011701">
    <property type="entry name" value="MFS"/>
</dbReference>
<keyword evidence="9" id="KW-1185">Reference proteome</keyword>
<feature type="transmembrane region" description="Helical" evidence="7">
    <location>
        <begin position="114"/>
        <end position="131"/>
    </location>
</feature>
<feature type="transmembrane region" description="Helical" evidence="7">
    <location>
        <begin position="36"/>
        <end position="53"/>
    </location>
</feature>
<feature type="transmembrane region" description="Helical" evidence="7">
    <location>
        <begin position="187"/>
        <end position="210"/>
    </location>
</feature>
<evidence type="ECO:0000256" key="1">
    <source>
        <dbReference type="ARBA" id="ARBA00004141"/>
    </source>
</evidence>
<proteinExistence type="inferred from homology"/>
<comment type="caution">
    <text evidence="8">The sequence shown here is derived from an EMBL/GenBank/DDBJ whole genome shotgun (WGS) entry which is preliminary data.</text>
</comment>
<keyword evidence="5 7" id="KW-1133">Transmembrane helix</keyword>
<evidence type="ECO:0000313" key="8">
    <source>
        <dbReference type="EMBL" id="GAA0574712.1"/>
    </source>
</evidence>
<evidence type="ECO:0000256" key="7">
    <source>
        <dbReference type="SAM" id="Phobius"/>
    </source>
</evidence>
<evidence type="ECO:0000256" key="4">
    <source>
        <dbReference type="ARBA" id="ARBA00022692"/>
    </source>
</evidence>